<evidence type="ECO:0000313" key="3">
    <source>
        <dbReference type="EMBL" id="KAJ3085365.1"/>
    </source>
</evidence>
<evidence type="ECO:0000313" key="4">
    <source>
        <dbReference type="Proteomes" id="UP001211907"/>
    </source>
</evidence>
<accession>A0AAD5X9V4</accession>
<dbReference type="EMBL" id="JADGJH010004557">
    <property type="protein sequence ID" value="KAJ3085365.1"/>
    <property type="molecule type" value="Genomic_DNA"/>
</dbReference>
<dbReference type="InterPro" id="IPR005804">
    <property type="entry name" value="FA_desaturase_dom"/>
</dbReference>
<evidence type="ECO:0000259" key="2">
    <source>
        <dbReference type="Pfam" id="PF00487"/>
    </source>
</evidence>
<keyword evidence="1" id="KW-1133">Transmembrane helix</keyword>
<organism evidence="3 4">
    <name type="scientific">Physocladia obscura</name>
    <dbReference type="NCBI Taxonomy" id="109957"/>
    <lineage>
        <taxon>Eukaryota</taxon>
        <taxon>Fungi</taxon>
        <taxon>Fungi incertae sedis</taxon>
        <taxon>Chytridiomycota</taxon>
        <taxon>Chytridiomycota incertae sedis</taxon>
        <taxon>Chytridiomycetes</taxon>
        <taxon>Chytridiales</taxon>
        <taxon>Chytriomycetaceae</taxon>
        <taxon>Physocladia</taxon>
    </lineage>
</organism>
<keyword evidence="1" id="KW-0472">Membrane</keyword>
<dbReference type="Pfam" id="PF00487">
    <property type="entry name" value="FA_desaturase"/>
    <property type="match status" value="1"/>
</dbReference>
<protein>
    <recommendedName>
        <fullName evidence="2">Fatty acid desaturase domain-containing protein</fullName>
    </recommendedName>
</protein>
<proteinExistence type="predicted"/>
<feature type="transmembrane region" description="Helical" evidence="1">
    <location>
        <begin position="80"/>
        <end position="96"/>
    </location>
</feature>
<sequence>MWCLFVVGHDCGHGTFSNSKIINSVLGHVSHGFILVPFWPWAKSHATHHAYHQHKDKDKSHGWFDKEEEGVERLMKDHPFFIPFLYFFVYLLAGFPDGSHFWPFASMFKTTKDSIQCLFSGIVCTAFFTGFVKYWGWEKFIWIYGVPWLIYNFWLYKVTYLQHHGHDTVVYSEETWEYLTGGLQTIDRVYDTNTGALDSVMHNITNGHVVHHLFSTSIPHYHLMEATAVIRPQLGPAYKLVEGFPFMELIRHHWYSARPFMVKRGNIWEFISQDQYRKEQEAEVAN</sequence>
<dbReference type="GO" id="GO:0006629">
    <property type="term" value="P:lipid metabolic process"/>
    <property type="evidence" value="ECO:0007669"/>
    <property type="project" value="InterPro"/>
</dbReference>
<comment type="caution">
    <text evidence="3">The sequence shown here is derived from an EMBL/GenBank/DDBJ whole genome shotgun (WGS) entry which is preliminary data.</text>
</comment>
<dbReference type="Proteomes" id="UP001211907">
    <property type="component" value="Unassembled WGS sequence"/>
</dbReference>
<keyword evidence="1" id="KW-0812">Transmembrane</keyword>
<feature type="transmembrane region" description="Helical" evidence="1">
    <location>
        <begin position="141"/>
        <end position="158"/>
    </location>
</feature>
<dbReference type="PANTHER" id="PTHR32100">
    <property type="entry name" value="OMEGA-6 FATTY ACID DESATURASE, CHLOROPLASTIC"/>
    <property type="match status" value="1"/>
</dbReference>
<reference evidence="3" key="1">
    <citation type="submission" date="2020-05" db="EMBL/GenBank/DDBJ databases">
        <title>Phylogenomic resolution of chytrid fungi.</title>
        <authorList>
            <person name="Stajich J.E."/>
            <person name="Amses K."/>
            <person name="Simmons R."/>
            <person name="Seto K."/>
            <person name="Myers J."/>
            <person name="Bonds A."/>
            <person name="Quandt C.A."/>
            <person name="Barry K."/>
            <person name="Liu P."/>
            <person name="Grigoriev I."/>
            <person name="Longcore J.E."/>
            <person name="James T.Y."/>
        </authorList>
    </citation>
    <scope>NUCLEOTIDE SEQUENCE</scope>
    <source>
        <strain evidence="3">JEL0513</strain>
    </source>
</reference>
<feature type="transmembrane region" description="Helical" evidence="1">
    <location>
        <begin position="117"/>
        <end position="135"/>
    </location>
</feature>
<dbReference type="AlphaFoldDB" id="A0AAD5X9V4"/>
<keyword evidence="4" id="KW-1185">Reference proteome</keyword>
<evidence type="ECO:0000256" key="1">
    <source>
        <dbReference type="SAM" id="Phobius"/>
    </source>
</evidence>
<gene>
    <name evidence="3" type="ORF">HK100_009074</name>
</gene>
<dbReference type="InterPro" id="IPR012171">
    <property type="entry name" value="Fatty_acid_desaturase"/>
</dbReference>
<name>A0AAD5X9V4_9FUNG</name>
<feature type="domain" description="Fatty acid desaturase" evidence="2">
    <location>
        <begin position="3"/>
        <end position="238"/>
    </location>
</feature>
<dbReference type="GO" id="GO:0016491">
    <property type="term" value="F:oxidoreductase activity"/>
    <property type="evidence" value="ECO:0007669"/>
    <property type="project" value="InterPro"/>
</dbReference>